<proteinExistence type="predicted"/>
<dbReference type="KEGG" id="vsh:BSZ05_15680"/>
<evidence type="ECO:0000313" key="1">
    <source>
        <dbReference type="EMBL" id="ASI91126.1"/>
    </source>
</evidence>
<dbReference type="InterPro" id="IPR053855">
    <property type="entry name" value="DUF6931"/>
</dbReference>
<dbReference type="EMBL" id="CP018308">
    <property type="protein sequence ID" value="ASI91126.1"/>
    <property type="molecule type" value="Genomic_DNA"/>
</dbReference>
<reference evidence="2" key="1">
    <citation type="submission" date="2016-12" db="EMBL/GenBank/DDBJ databases">
        <title>Comparative genomic analysis reveals the diversity, evolution, and environmental adaptation strategies of the genus Vibrio.</title>
        <authorList>
            <person name="Lin H."/>
            <person name="Wang X."/>
            <person name="Zhang X.-H."/>
        </authorList>
    </citation>
    <scope>NUCLEOTIDE SEQUENCE [LARGE SCALE GENOMIC DNA]</scope>
    <source>
        <strain evidence="2">QT6D1</strain>
    </source>
</reference>
<gene>
    <name evidence="1" type="ORF">BSZ05_15680</name>
</gene>
<protein>
    <submittedName>
        <fullName evidence="1">Uncharacterized protein</fullName>
    </submittedName>
</protein>
<dbReference type="RefSeq" id="WP_088877460.1">
    <property type="nucleotide sequence ID" value="NZ_CP018308.1"/>
</dbReference>
<dbReference type="AlphaFoldDB" id="A0AAN1KP27"/>
<evidence type="ECO:0000313" key="2">
    <source>
        <dbReference type="Proteomes" id="UP000197092"/>
    </source>
</evidence>
<organism evidence="1 2">
    <name type="scientific">Vibrio mediterranei</name>
    <dbReference type="NCBI Taxonomy" id="689"/>
    <lineage>
        <taxon>Bacteria</taxon>
        <taxon>Pseudomonadati</taxon>
        <taxon>Pseudomonadota</taxon>
        <taxon>Gammaproteobacteria</taxon>
        <taxon>Vibrionales</taxon>
        <taxon>Vibrionaceae</taxon>
        <taxon>Vibrio</taxon>
    </lineage>
</organism>
<dbReference type="Pfam" id="PF22011">
    <property type="entry name" value="DUF6931"/>
    <property type="match status" value="1"/>
</dbReference>
<name>A0AAN1KP27_9VIBR</name>
<sequence>MMTQQLQYRKIPYVNPEQITPLFSASEDLTEILAQSQSIEDFIATLQEKELYFDLVQFLAHALPVREAILWAYLCLEIRMPDWNKTQQTCLASCKQWVFEPSEEGRRRCELYATRLELKCAPSWLAQAVFWNGAGSIVSPELPSVLPDSKLYAKACAGAINTAAAMPAWDKHADYYQQSIAVALNIAHGGLGKL</sequence>
<dbReference type="Proteomes" id="UP000197092">
    <property type="component" value="Chromosome 1"/>
</dbReference>
<accession>A0AAN1KP27</accession>